<gene>
    <name evidence="1" type="primary">110</name>
    <name evidence="1" type="ORF">SEA_BANTAM_110</name>
</gene>
<sequence length="67" mass="7363">MEPSELRQSDVGRALEIATKVKSKPIRGTILELLPPKGGVVRVLLRQGFGNRWHTLTSVDSVELPAN</sequence>
<proteinExistence type="predicted"/>
<name>A0A1B3AYG9_9CAUD</name>
<dbReference type="EMBL" id="KX557272">
    <property type="protein sequence ID" value="AOE43799.1"/>
    <property type="molecule type" value="Genomic_DNA"/>
</dbReference>
<organism evidence="1 2">
    <name type="scientific">Gordonia phage Bantam</name>
    <dbReference type="NCBI Taxonomy" id="1887641"/>
    <lineage>
        <taxon>Viruses</taxon>
        <taxon>Duplodnaviria</taxon>
        <taxon>Heunggongvirae</taxon>
        <taxon>Uroviricota</taxon>
        <taxon>Caudoviricetes</taxon>
        <taxon>Bantamvirus</taxon>
        <taxon>Bantamvirus bantam</taxon>
    </lineage>
</organism>
<dbReference type="RefSeq" id="YP_009287578.1">
    <property type="nucleotide sequence ID" value="NC_031074.1"/>
</dbReference>
<dbReference type="Proteomes" id="UP000202170">
    <property type="component" value="Segment"/>
</dbReference>
<dbReference type="GeneID" id="29080374"/>
<protein>
    <submittedName>
        <fullName evidence="1">Uncharacterized protein</fullName>
    </submittedName>
</protein>
<accession>A0A1B3AYG9</accession>
<dbReference type="KEGG" id="vg:29080374"/>
<evidence type="ECO:0000313" key="2">
    <source>
        <dbReference type="Proteomes" id="UP000202170"/>
    </source>
</evidence>
<keyword evidence="2" id="KW-1185">Reference proteome</keyword>
<reference evidence="2" key="1">
    <citation type="submission" date="2016-07" db="EMBL/GenBank/DDBJ databases">
        <authorList>
            <person name="Florea S."/>
            <person name="Webb J.S."/>
            <person name="Jaromczyk J."/>
            <person name="Schardl C.L."/>
        </authorList>
    </citation>
    <scope>NUCLEOTIDE SEQUENCE [LARGE SCALE GENOMIC DNA]</scope>
</reference>
<evidence type="ECO:0000313" key="1">
    <source>
        <dbReference type="EMBL" id="AOE43799.1"/>
    </source>
</evidence>
<dbReference type="OrthoDB" id="28757at10239"/>